<organism evidence="1 2">
    <name type="scientific">Aspergillus novofumigatus (strain IBT 16806)</name>
    <dbReference type="NCBI Taxonomy" id="1392255"/>
    <lineage>
        <taxon>Eukaryota</taxon>
        <taxon>Fungi</taxon>
        <taxon>Dikarya</taxon>
        <taxon>Ascomycota</taxon>
        <taxon>Pezizomycotina</taxon>
        <taxon>Eurotiomycetes</taxon>
        <taxon>Eurotiomycetidae</taxon>
        <taxon>Eurotiales</taxon>
        <taxon>Aspergillaceae</taxon>
        <taxon>Aspergillus</taxon>
        <taxon>Aspergillus subgen. Fumigati</taxon>
    </lineage>
</organism>
<reference evidence="2" key="1">
    <citation type="journal article" date="2018" name="Proc. Natl. Acad. Sci. U.S.A.">
        <title>Linking secondary metabolites to gene clusters through genome sequencing of six diverse Aspergillus species.</title>
        <authorList>
            <person name="Kaerboelling I."/>
            <person name="Vesth T.C."/>
            <person name="Frisvad J.C."/>
            <person name="Nybo J.L."/>
            <person name="Theobald S."/>
            <person name="Kuo A."/>
            <person name="Bowyer P."/>
            <person name="Matsuda Y."/>
            <person name="Mondo S."/>
            <person name="Lyhne E.K."/>
            <person name="Kogle M.E."/>
            <person name="Clum A."/>
            <person name="Lipzen A."/>
            <person name="Salamov A."/>
            <person name="Ngan C.Y."/>
            <person name="Daum C."/>
            <person name="Chiniquy J."/>
            <person name="Barry K."/>
            <person name="LaButti K."/>
            <person name="Haridas S."/>
            <person name="Simmons B.A."/>
            <person name="Magnuson J.K."/>
            <person name="Mortensen U.H."/>
            <person name="Larsen T.O."/>
            <person name="Grigoriev I.V."/>
            <person name="Baker S.E."/>
            <person name="Andersen M.R."/>
        </authorList>
    </citation>
    <scope>NUCLEOTIDE SEQUENCE [LARGE SCALE GENOMIC DNA]</scope>
    <source>
        <strain evidence="2">IBT 16806</strain>
    </source>
</reference>
<gene>
    <name evidence="1" type="ORF">P174DRAFT_461835</name>
</gene>
<dbReference type="Proteomes" id="UP000234474">
    <property type="component" value="Unassembled WGS sequence"/>
</dbReference>
<evidence type="ECO:0000313" key="2">
    <source>
        <dbReference type="Proteomes" id="UP000234474"/>
    </source>
</evidence>
<dbReference type="GeneID" id="36537377"/>
<dbReference type="EMBL" id="MSZS01000005">
    <property type="protein sequence ID" value="PKX93411.1"/>
    <property type="molecule type" value="Genomic_DNA"/>
</dbReference>
<name>A0A2I1C751_ASPN1</name>
<dbReference type="OrthoDB" id="10570982at2759"/>
<dbReference type="VEuPathDB" id="FungiDB:P174DRAFT_461835"/>
<dbReference type="AlphaFoldDB" id="A0A2I1C751"/>
<evidence type="ECO:0000313" key="1">
    <source>
        <dbReference type="EMBL" id="PKX93411.1"/>
    </source>
</evidence>
<dbReference type="RefSeq" id="XP_024682006.1">
    <property type="nucleotide sequence ID" value="XM_024830051.1"/>
</dbReference>
<proteinExistence type="predicted"/>
<sequence length="100" mass="11459">MLLFGGLHRAVSRTILAASSFCRQGMINNWFLFLLGLSEAAWNLGYTGVYRRRCKHCILRRRREPPVYCTWTLPSVGFSPWLASLYLSELGIPGSKNFLF</sequence>
<accession>A0A2I1C751</accession>
<comment type="caution">
    <text evidence="1">The sequence shown here is derived from an EMBL/GenBank/DDBJ whole genome shotgun (WGS) entry which is preliminary data.</text>
</comment>
<keyword evidence="2" id="KW-1185">Reference proteome</keyword>
<protein>
    <submittedName>
        <fullName evidence="1">Uncharacterized protein</fullName>
    </submittedName>
</protein>